<accession>A0A7S9H2K8</accession>
<keyword evidence="4" id="KW-0175">Coiled coil</keyword>
<dbReference type="PANTHER" id="PTHR43065:SF42">
    <property type="entry name" value="TWO-COMPONENT SENSOR PPRA"/>
    <property type="match status" value="1"/>
</dbReference>
<dbReference type="SMART" id="SM00388">
    <property type="entry name" value="HisKA"/>
    <property type="match status" value="1"/>
</dbReference>
<keyword evidence="3" id="KW-0597">Phosphoprotein</keyword>
<dbReference type="SMART" id="SM00065">
    <property type="entry name" value="GAF"/>
    <property type="match status" value="5"/>
</dbReference>
<evidence type="ECO:0000256" key="2">
    <source>
        <dbReference type="ARBA" id="ARBA00012438"/>
    </source>
</evidence>
<dbReference type="RefSeq" id="WP_195804263.1">
    <property type="nucleotide sequence ID" value="NZ_CP061379.1"/>
</dbReference>
<proteinExistence type="predicted"/>
<reference evidence="7 8" key="1">
    <citation type="submission" date="2020-09" db="EMBL/GenBank/DDBJ databases">
        <title>Complete genomes of bradyrhizobia occurring on native shrubby legumes in Australia.</title>
        <authorList>
            <person name="Lafay B."/>
        </authorList>
    </citation>
    <scope>NUCLEOTIDE SEQUENCE [LARGE SCALE GENOMIC DNA]</scope>
    <source>
        <strain evidence="7 8">BDV5040</strain>
    </source>
</reference>
<dbReference type="SUPFAM" id="SSF55874">
    <property type="entry name" value="ATPase domain of HSP90 chaperone/DNA topoisomerase II/histidine kinase"/>
    <property type="match status" value="1"/>
</dbReference>
<feature type="compositionally biased region" description="Polar residues" evidence="5">
    <location>
        <begin position="34"/>
        <end position="47"/>
    </location>
</feature>
<dbReference type="InterPro" id="IPR036097">
    <property type="entry name" value="HisK_dim/P_sf"/>
</dbReference>
<sequence>MAKTGRGAVKRGRPGGPGSPREPTGSKAKRAGSTRATLRQQKPSLRSENARLKSQLEAVGLQQQASAEILRAIADAGGDVARPLQQIAETMAELFDAPSVSVQLAEGREFTQEYRVGSIAKRVGSAYPRSNIKVGGRNLPGTVVAENRQIHIPDLDHLDPSMADFPGLPHARAGGARTVCGTPLRREGGAFGALIVFRDQLLPFTDGELALLQSVADQAVIAIENARLFSEKKEALERQTATSDILRVISQSPTEVQPVFDAIVATAVRLFRRDRSFILRTDGARFWQVAFAGPDGVLPFPDLPPEPIDPDANFPSRAIVTRQNLHLSDWSAIELPDFERQIRDTFGFNSALYLPLLRDGECIGVLGIAGTRAGQFDDNEIALAESFRDQALIAIENARLFNETEDALARQTATSEILRVISQSPTDAQPVFDVIAQTAIRLLGCNRAFIQRCDEECFWTVTWWGAEGRLPLINMPRVKIDPAANFPSRAIVQKQTVHLPDWSLIELPLHERMIQKRLGLQTALFMPLLRDNKCIGLLSVAGTRPNMFGDNEIALAESFRDQALIAIENVRLFDEVQAKARDLTESLQQQTATADVLKVISRSAFDLQTVLVTLTRSAVELSGAQNGIIFLRDGDLFRYRASSHADSNPEWVKWLEENPQKAGRNTATARAITTGRIACVADVPADPEVDLPATPLAGIRAALSVPLLRDGKVEGVMTLTRQVPGPFTDRQIELVQTFADQAVIAIENARLFDEVQAKTRDLTEALTYQTGSANILNVIAASPTDVAPVLKAIVESACEVCEAYDAAVVLRDGNDLRFSAHHGPIPIGLEKWPINRRWTAGRAFIDQQPVHIADLRDERHADFSDGRDLSLRMGHRTIVSVPLLRDKESIGAIVLRRNEVHPFSDKQIALLQTFADQAVIALGNVRLFEEVQAKTRELEQSLEDLRTAQDRLVQTEKLASLGQLTAGIAHEIKNPLNFVNNFSALSAELVDELNEALESAALPAASRGEIGELTGLLKDNLHKVVQHGKRADSIVKNMLLHSREGSGEHRPTNINALVEESLTLAYHGARAERPDFNISLKRDFDPEAGTIEAFPQEITRVLLNLISNGFYAVAQRDGANKNGFEPMLSASTRAREEAVEIRIRDNGTGIPAEVKEKMFNPFFTTKPAGEGTGLGLSMSHDIIVKQHGGTIDVDTAPGEFTEFIIRLPRKSNFSNRT</sequence>
<dbReference type="InterPro" id="IPR005467">
    <property type="entry name" value="His_kinase_dom"/>
</dbReference>
<dbReference type="Pfam" id="PF02518">
    <property type="entry name" value="HATPase_c"/>
    <property type="match status" value="1"/>
</dbReference>
<evidence type="ECO:0000256" key="4">
    <source>
        <dbReference type="SAM" id="Coils"/>
    </source>
</evidence>
<dbReference type="Gene3D" id="3.30.450.40">
    <property type="match status" value="5"/>
</dbReference>
<evidence type="ECO:0000259" key="6">
    <source>
        <dbReference type="PROSITE" id="PS50109"/>
    </source>
</evidence>
<gene>
    <name evidence="7" type="ORF">IC761_16660</name>
</gene>
<dbReference type="PANTHER" id="PTHR43065">
    <property type="entry name" value="SENSOR HISTIDINE KINASE"/>
    <property type="match status" value="1"/>
</dbReference>
<dbReference type="EC" id="2.7.13.3" evidence="2"/>
<protein>
    <recommendedName>
        <fullName evidence="2">histidine kinase</fullName>
        <ecNumber evidence="2">2.7.13.3</ecNumber>
    </recommendedName>
</protein>
<name>A0A7S9H2K8_9BRAD</name>
<evidence type="ECO:0000256" key="5">
    <source>
        <dbReference type="SAM" id="MobiDB-lite"/>
    </source>
</evidence>
<dbReference type="InterPro" id="IPR029016">
    <property type="entry name" value="GAF-like_dom_sf"/>
</dbReference>
<evidence type="ECO:0000256" key="1">
    <source>
        <dbReference type="ARBA" id="ARBA00000085"/>
    </source>
</evidence>
<dbReference type="SUPFAM" id="SSF55781">
    <property type="entry name" value="GAF domain-like"/>
    <property type="match status" value="5"/>
</dbReference>
<dbReference type="Gene3D" id="3.30.565.10">
    <property type="entry name" value="Histidine kinase-like ATPase, C-terminal domain"/>
    <property type="match status" value="1"/>
</dbReference>
<feature type="domain" description="Histidine kinase" evidence="6">
    <location>
        <begin position="967"/>
        <end position="1211"/>
    </location>
</feature>
<feature type="region of interest" description="Disordered" evidence="5">
    <location>
        <begin position="1"/>
        <end position="47"/>
    </location>
</feature>
<dbReference type="Pfam" id="PF01590">
    <property type="entry name" value="GAF"/>
    <property type="match status" value="5"/>
</dbReference>
<dbReference type="InterPro" id="IPR003661">
    <property type="entry name" value="HisK_dim/P_dom"/>
</dbReference>
<dbReference type="GO" id="GO:0000155">
    <property type="term" value="F:phosphorelay sensor kinase activity"/>
    <property type="evidence" value="ECO:0007669"/>
    <property type="project" value="InterPro"/>
</dbReference>
<evidence type="ECO:0000256" key="3">
    <source>
        <dbReference type="ARBA" id="ARBA00022553"/>
    </source>
</evidence>
<dbReference type="Gene3D" id="1.10.287.130">
    <property type="match status" value="1"/>
</dbReference>
<dbReference type="InterPro" id="IPR003594">
    <property type="entry name" value="HATPase_dom"/>
</dbReference>
<organism evidence="7 8">
    <name type="scientific">Bradyrhizobium commune</name>
    <dbReference type="NCBI Taxonomy" id="83627"/>
    <lineage>
        <taxon>Bacteria</taxon>
        <taxon>Pseudomonadati</taxon>
        <taxon>Pseudomonadota</taxon>
        <taxon>Alphaproteobacteria</taxon>
        <taxon>Hyphomicrobiales</taxon>
        <taxon>Nitrobacteraceae</taxon>
        <taxon>Bradyrhizobium</taxon>
    </lineage>
</organism>
<dbReference type="Pfam" id="PF00512">
    <property type="entry name" value="HisKA"/>
    <property type="match status" value="1"/>
</dbReference>
<dbReference type="Proteomes" id="UP000594621">
    <property type="component" value="Chromosome"/>
</dbReference>
<dbReference type="SMART" id="SM00387">
    <property type="entry name" value="HATPase_c"/>
    <property type="match status" value="1"/>
</dbReference>
<dbReference type="EMBL" id="CP061379">
    <property type="protein sequence ID" value="QPF94798.1"/>
    <property type="molecule type" value="Genomic_DNA"/>
</dbReference>
<dbReference type="CDD" id="cd00082">
    <property type="entry name" value="HisKA"/>
    <property type="match status" value="1"/>
</dbReference>
<dbReference type="SUPFAM" id="SSF47384">
    <property type="entry name" value="Homodimeric domain of signal transducing histidine kinase"/>
    <property type="match status" value="1"/>
</dbReference>
<dbReference type="PROSITE" id="PS50109">
    <property type="entry name" value="HIS_KIN"/>
    <property type="match status" value="1"/>
</dbReference>
<dbReference type="InterPro" id="IPR036890">
    <property type="entry name" value="HATPase_C_sf"/>
</dbReference>
<dbReference type="PRINTS" id="PR00344">
    <property type="entry name" value="BCTRLSENSOR"/>
</dbReference>
<dbReference type="KEGG" id="bcou:IC761_16660"/>
<feature type="coiled-coil region" evidence="4">
    <location>
        <begin position="928"/>
        <end position="958"/>
    </location>
</feature>
<comment type="catalytic activity">
    <reaction evidence="1">
        <text>ATP + protein L-histidine = ADP + protein N-phospho-L-histidine.</text>
        <dbReference type="EC" id="2.7.13.3"/>
    </reaction>
</comment>
<dbReference type="AlphaFoldDB" id="A0A7S9H2K8"/>
<dbReference type="InterPro" id="IPR003018">
    <property type="entry name" value="GAF"/>
</dbReference>
<keyword evidence="8" id="KW-1185">Reference proteome</keyword>
<evidence type="ECO:0000313" key="8">
    <source>
        <dbReference type="Proteomes" id="UP000594621"/>
    </source>
</evidence>
<evidence type="ECO:0000313" key="7">
    <source>
        <dbReference type="EMBL" id="QPF94798.1"/>
    </source>
</evidence>
<dbReference type="InterPro" id="IPR004358">
    <property type="entry name" value="Sig_transdc_His_kin-like_C"/>
</dbReference>